<proteinExistence type="predicted"/>
<reference evidence="2" key="1">
    <citation type="journal article" date="2006" name="PLoS Biol.">
        <title>Macronuclear genome sequence of the ciliate Tetrahymena thermophila, a model eukaryote.</title>
        <authorList>
            <person name="Eisen J.A."/>
            <person name="Coyne R.S."/>
            <person name="Wu M."/>
            <person name="Wu D."/>
            <person name="Thiagarajan M."/>
            <person name="Wortman J.R."/>
            <person name="Badger J.H."/>
            <person name="Ren Q."/>
            <person name="Amedeo P."/>
            <person name="Jones K.M."/>
            <person name="Tallon L.J."/>
            <person name="Delcher A.L."/>
            <person name="Salzberg S.L."/>
            <person name="Silva J.C."/>
            <person name="Haas B.J."/>
            <person name="Majoros W.H."/>
            <person name="Farzad M."/>
            <person name="Carlton J.M."/>
            <person name="Smith R.K. Jr."/>
            <person name="Garg J."/>
            <person name="Pearlman R.E."/>
            <person name="Karrer K.M."/>
            <person name="Sun L."/>
            <person name="Manning G."/>
            <person name="Elde N.C."/>
            <person name="Turkewitz A.P."/>
            <person name="Asai D.J."/>
            <person name="Wilkes D.E."/>
            <person name="Wang Y."/>
            <person name="Cai H."/>
            <person name="Collins K."/>
            <person name="Stewart B.A."/>
            <person name="Lee S.R."/>
            <person name="Wilamowska K."/>
            <person name="Weinberg Z."/>
            <person name="Ruzzo W.L."/>
            <person name="Wloga D."/>
            <person name="Gaertig J."/>
            <person name="Frankel J."/>
            <person name="Tsao C.-C."/>
            <person name="Gorovsky M.A."/>
            <person name="Keeling P.J."/>
            <person name="Waller R.F."/>
            <person name="Patron N.J."/>
            <person name="Cherry J.M."/>
            <person name="Stover N.A."/>
            <person name="Krieger C.J."/>
            <person name="del Toro C."/>
            <person name="Ryder H.F."/>
            <person name="Williamson S.C."/>
            <person name="Barbeau R.A."/>
            <person name="Hamilton E.P."/>
            <person name="Orias E."/>
        </authorList>
    </citation>
    <scope>NUCLEOTIDE SEQUENCE [LARGE SCALE GENOMIC DNA]</scope>
    <source>
        <strain evidence="2">SB210</strain>
    </source>
</reference>
<gene>
    <name evidence="1" type="ORF">TTHERM_002653397</name>
</gene>
<sequence>SNNLNEEAAKYLAQLLLKSQNLTSLELGLYNNNIGYQGANLIALSLKNNQKITYLRLNFQQLIFKIE</sequence>
<name>W7XBR2_TETTS</name>
<dbReference type="KEGG" id="tet:TTHERM_002653397"/>
<dbReference type="GO" id="GO:0016301">
    <property type="term" value="F:kinase activity"/>
    <property type="evidence" value="ECO:0007669"/>
    <property type="project" value="UniProtKB-KW"/>
</dbReference>
<dbReference type="RefSeq" id="XP_012650665.1">
    <property type="nucleotide sequence ID" value="XM_012795211.1"/>
</dbReference>
<dbReference type="InterPro" id="IPR032675">
    <property type="entry name" value="LRR_dom_sf"/>
</dbReference>
<protein>
    <submittedName>
        <fullName evidence="1">Kinase domain protein</fullName>
    </submittedName>
</protein>
<dbReference type="AlphaFoldDB" id="W7XBR2"/>
<keyword evidence="1" id="KW-0808">Transferase</keyword>
<evidence type="ECO:0000313" key="2">
    <source>
        <dbReference type="Proteomes" id="UP000009168"/>
    </source>
</evidence>
<dbReference type="SUPFAM" id="SSF52047">
    <property type="entry name" value="RNI-like"/>
    <property type="match status" value="1"/>
</dbReference>
<accession>W7XBR2</accession>
<organism evidence="1 2">
    <name type="scientific">Tetrahymena thermophila (strain SB210)</name>
    <dbReference type="NCBI Taxonomy" id="312017"/>
    <lineage>
        <taxon>Eukaryota</taxon>
        <taxon>Sar</taxon>
        <taxon>Alveolata</taxon>
        <taxon>Ciliophora</taxon>
        <taxon>Intramacronucleata</taxon>
        <taxon>Oligohymenophorea</taxon>
        <taxon>Hymenostomatida</taxon>
        <taxon>Tetrahymenina</taxon>
        <taxon>Tetrahymenidae</taxon>
        <taxon>Tetrahymena</taxon>
    </lineage>
</organism>
<dbReference type="InParanoid" id="W7XBR2"/>
<keyword evidence="2" id="KW-1185">Reference proteome</keyword>
<dbReference type="OrthoDB" id="76105at2759"/>
<dbReference type="EMBL" id="GG662957">
    <property type="protein sequence ID" value="EWS76800.1"/>
    <property type="molecule type" value="Genomic_DNA"/>
</dbReference>
<keyword evidence="1" id="KW-0418">Kinase</keyword>
<dbReference type="Gene3D" id="3.80.10.10">
    <property type="entry name" value="Ribonuclease Inhibitor"/>
    <property type="match status" value="1"/>
</dbReference>
<evidence type="ECO:0000313" key="1">
    <source>
        <dbReference type="EMBL" id="EWS76800.1"/>
    </source>
</evidence>
<dbReference type="GeneID" id="24442617"/>
<dbReference type="Proteomes" id="UP000009168">
    <property type="component" value="Unassembled WGS sequence"/>
</dbReference>
<feature type="non-terminal residue" evidence="1">
    <location>
        <position position="1"/>
    </location>
</feature>
<feature type="non-terminal residue" evidence="1">
    <location>
        <position position="67"/>
    </location>
</feature>